<organism evidence="1 2">
    <name type="scientific">Pseudomassariella vexata</name>
    <dbReference type="NCBI Taxonomy" id="1141098"/>
    <lineage>
        <taxon>Eukaryota</taxon>
        <taxon>Fungi</taxon>
        <taxon>Dikarya</taxon>
        <taxon>Ascomycota</taxon>
        <taxon>Pezizomycotina</taxon>
        <taxon>Sordariomycetes</taxon>
        <taxon>Xylariomycetidae</taxon>
        <taxon>Amphisphaeriales</taxon>
        <taxon>Pseudomassariaceae</taxon>
        <taxon>Pseudomassariella</taxon>
    </lineage>
</organism>
<accession>A0A1Y2DLT1</accession>
<evidence type="ECO:0000313" key="2">
    <source>
        <dbReference type="Proteomes" id="UP000193689"/>
    </source>
</evidence>
<dbReference type="GeneID" id="63774899"/>
<reference evidence="1 2" key="1">
    <citation type="submission" date="2016-07" db="EMBL/GenBank/DDBJ databases">
        <title>Pervasive Adenine N6-methylation of Active Genes in Fungi.</title>
        <authorList>
            <consortium name="DOE Joint Genome Institute"/>
            <person name="Mondo S.J."/>
            <person name="Dannebaum R.O."/>
            <person name="Kuo R.C."/>
            <person name="Labutti K."/>
            <person name="Haridas S."/>
            <person name="Kuo A."/>
            <person name="Salamov A."/>
            <person name="Ahrendt S.R."/>
            <person name="Lipzen A."/>
            <person name="Sullivan W."/>
            <person name="Andreopoulos W.B."/>
            <person name="Clum A."/>
            <person name="Lindquist E."/>
            <person name="Daum C."/>
            <person name="Ramamoorthy G.K."/>
            <person name="Gryganskyi A."/>
            <person name="Culley D."/>
            <person name="Magnuson J.K."/>
            <person name="James T.Y."/>
            <person name="O'Malley M.A."/>
            <person name="Stajich J.E."/>
            <person name="Spatafora J.W."/>
            <person name="Visel A."/>
            <person name="Grigoriev I.V."/>
        </authorList>
    </citation>
    <scope>NUCLEOTIDE SEQUENCE [LARGE SCALE GENOMIC DNA]</scope>
    <source>
        <strain evidence="1 2">CBS 129021</strain>
    </source>
</reference>
<dbReference type="AlphaFoldDB" id="A0A1Y2DLT1"/>
<sequence>MEALSESGSETKCAQIACAGMPDLAAKCGFTTYPTIVLGHDPETFKAYYGALRKGDRATKSHRLAEDMRDDSDFGIANDYDLVAAEEAEKKTALGLYNASDNERMTKFVKEAIRPSVMELPPELHDARLKLYENLLLGYIFVSSNVEQQEVSEATLPLARQ</sequence>
<evidence type="ECO:0000313" key="1">
    <source>
        <dbReference type="EMBL" id="ORY60220.1"/>
    </source>
</evidence>
<gene>
    <name evidence="1" type="ORF">BCR38DRAFT_412402</name>
</gene>
<proteinExistence type="predicted"/>
<dbReference type="Proteomes" id="UP000193689">
    <property type="component" value="Unassembled WGS sequence"/>
</dbReference>
<dbReference type="RefSeq" id="XP_040712654.1">
    <property type="nucleotide sequence ID" value="XM_040858687.1"/>
</dbReference>
<protein>
    <submittedName>
        <fullName evidence="1">Uncharacterized protein</fullName>
    </submittedName>
</protein>
<dbReference type="InParanoid" id="A0A1Y2DLT1"/>
<comment type="caution">
    <text evidence="1">The sequence shown here is derived from an EMBL/GenBank/DDBJ whole genome shotgun (WGS) entry which is preliminary data.</text>
</comment>
<dbReference type="EMBL" id="MCFJ01000012">
    <property type="protein sequence ID" value="ORY60220.1"/>
    <property type="molecule type" value="Genomic_DNA"/>
</dbReference>
<keyword evidence="2" id="KW-1185">Reference proteome</keyword>
<name>A0A1Y2DLT1_9PEZI</name>